<evidence type="ECO:0000256" key="1">
    <source>
        <dbReference type="ARBA" id="ARBA00010641"/>
    </source>
</evidence>
<dbReference type="PANTHER" id="PTHR43133:SF60">
    <property type="entry name" value="RNA POLYMERASE SIGMA FACTOR SIGV"/>
    <property type="match status" value="1"/>
</dbReference>
<dbReference type="RefSeq" id="WP_161900908.1">
    <property type="nucleotide sequence ID" value="NZ_MAEL01000004.1"/>
</dbReference>
<keyword evidence="8" id="KW-1185">Reference proteome</keyword>
<feature type="domain" description="RNA polymerase sigma factor 70 region 4 type 2" evidence="6">
    <location>
        <begin position="102"/>
        <end position="151"/>
    </location>
</feature>
<dbReference type="Pfam" id="PF08281">
    <property type="entry name" value="Sigma70_r4_2"/>
    <property type="match status" value="1"/>
</dbReference>
<comment type="similarity">
    <text evidence="1">Belongs to the sigma-70 factor family. ECF subfamily.</text>
</comment>
<evidence type="ECO:0000256" key="2">
    <source>
        <dbReference type="ARBA" id="ARBA00023015"/>
    </source>
</evidence>
<dbReference type="SUPFAM" id="SSF88659">
    <property type="entry name" value="Sigma3 and sigma4 domains of RNA polymerase sigma factors"/>
    <property type="match status" value="1"/>
</dbReference>
<evidence type="ECO:0000256" key="3">
    <source>
        <dbReference type="ARBA" id="ARBA00023082"/>
    </source>
</evidence>
<name>A0ABQ6Z327_9ENTE</name>
<gene>
    <name evidence="7" type="ORF">BAU17_03315</name>
</gene>
<protein>
    <submittedName>
        <fullName evidence="7">Uncharacterized protein</fullName>
    </submittedName>
</protein>
<dbReference type="SUPFAM" id="SSF88946">
    <property type="entry name" value="Sigma2 domain of RNA polymerase sigma factors"/>
    <property type="match status" value="1"/>
</dbReference>
<dbReference type="InterPro" id="IPR007627">
    <property type="entry name" value="RNA_pol_sigma70_r2"/>
</dbReference>
<dbReference type="InterPro" id="IPR014284">
    <property type="entry name" value="RNA_pol_sigma-70_dom"/>
</dbReference>
<evidence type="ECO:0000256" key="4">
    <source>
        <dbReference type="ARBA" id="ARBA00023163"/>
    </source>
</evidence>
<dbReference type="Gene3D" id="1.10.1740.10">
    <property type="match status" value="1"/>
</dbReference>
<dbReference type="InterPro" id="IPR039425">
    <property type="entry name" value="RNA_pol_sigma-70-like"/>
</dbReference>
<sequence>MHSEIEILYTRYAQELYFYACSLTKNTQDAEALVSDAFFQLALQDPFPEQIKYWLFRVVRNKFLDTTRQNKRWHWLPFEVTVQKTSETPESLYLKSEKYHFLYQAIDQLNFPYKEIIVFFYFLNWSTKEISEYLAFTPGQVRTLLYRARKILKEELPHD</sequence>
<keyword evidence="4" id="KW-0804">Transcription</keyword>
<organism evidence="7 8">
    <name type="scientific">Candidatus Enterococcus willemsii</name>
    <dbReference type="NCBI Taxonomy" id="1857215"/>
    <lineage>
        <taxon>Bacteria</taxon>
        <taxon>Bacillati</taxon>
        <taxon>Bacillota</taxon>
        <taxon>Bacilli</taxon>
        <taxon>Lactobacillales</taxon>
        <taxon>Enterococcaceae</taxon>
        <taxon>Enterococcus</taxon>
    </lineage>
</organism>
<dbReference type="InterPro" id="IPR013249">
    <property type="entry name" value="RNA_pol_sigma70_r4_t2"/>
</dbReference>
<accession>A0ABQ6Z327</accession>
<proteinExistence type="inferred from homology"/>
<reference evidence="7 8" key="1">
    <citation type="submission" date="2016-06" db="EMBL/GenBank/DDBJ databases">
        <title>Four novel species of enterococci isolated from chicken manure.</title>
        <authorList>
            <person name="Van Tyne D."/>
        </authorList>
    </citation>
    <scope>NUCLEOTIDE SEQUENCE [LARGE SCALE GENOMIC DNA]</scope>
    <source>
        <strain evidence="7 8">CU12B</strain>
    </source>
</reference>
<evidence type="ECO:0000259" key="6">
    <source>
        <dbReference type="Pfam" id="PF08281"/>
    </source>
</evidence>
<dbReference type="Pfam" id="PF04542">
    <property type="entry name" value="Sigma70_r2"/>
    <property type="match status" value="1"/>
</dbReference>
<dbReference type="Gene3D" id="1.10.10.10">
    <property type="entry name" value="Winged helix-like DNA-binding domain superfamily/Winged helix DNA-binding domain"/>
    <property type="match status" value="1"/>
</dbReference>
<dbReference type="InterPro" id="IPR013325">
    <property type="entry name" value="RNA_pol_sigma_r2"/>
</dbReference>
<dbReference type="InterPro" id="IPR013324">
    <property type="entry name" value="RNA_pol_sigma_r3/r4-like"/>
</dbReference>
<evidence type="ECO:0000313" key="8">
    <source>
        <dbReference type="Proteomes" id="UP000782705"/>
    </source>
</evidence>
<evidence type="ECO:0000313" key="7">
    <source>
        <dbReference type="EMBL" id="KAF1306008.1"/>
    </source>
</evidence>
<evidence type="ECO:0000259" key="5">
    <source>
        <dbReference type="Pfam" id="PF04542"/>
    </source>
</evidence>
<dbReference type="Proteomes" id="UP000782705">
    <property type="component" value="Unassembled WGS sequence"/>
</dbReference>
<dbReference type="NCBIfam" id="TIGR02937">
    <property type="entry name" value="sigma70-ECF"/>
    <property type="match status" value="1"/>
</dbReference>
<keyword evidence="2" id="KW-0805">Transcription regulation</keyword>
<dbReference type="EMBL" id="MAEL01000004">
    <property type="protein sequence ID" value="KAF1306008.1"/>
    <property type="molecule type" value="Genomic_DNA"/>
</dbReference>
<feature type="domain" description="RNA polymerase sigma-70 region 2" evidence="5">
    <location>
        <begin position="8"/>
        <end position="72"/>
    </location>
</feature>
<comment type="caution">
    <text evidence="7">The sequence shown here is derived from an EMBL/GenBank/DDBJ whole genome shotgun (WGS) entry which is preliminary data.</text>
</comment>
<keyword evidence="3" id="KW-0731">Sigma factor</keyword>
<dbReference type="InterPro" id="IPR036388">
    <property type="entry name" value="WH-like_DNA-bd_sf"/>
</dbReference>
<dbReference type="CDD" id="cd06171">
    <property type="entry name" value="Sigma70_r4"/>
    <property type="match status" value="1"/>
</dbReference>
<dbReference type="PANTHER" id="PTHR43133">
    <property type="entry name" value="RNA POLYMERASE ECF-TYPE SIGMA FACTO"/>
    <property type="match status" value="1"/>
</dbReference>